<dbReference type="EMBL" id="JAGQHR010000321">
    <property type="protein sequence ID" value="MCA9728196.1"/>
    <property type="molecule type" value="Genomic_DNA"/>
</dbReference>
<evidence type="ECO:0000256" key="9">
    <source>
        <dbReference type="ARBA" id="ARBA00022989"/>
    </source>
</evidence>
<evidence type="ECO:0000256" key="12">
    <source>
        <dbReference type="ARBA" id="ARBA00023136"/>
    </source>
</evidence>
<evidence type="ECO:0000313" key="16">
    <source>
        <dbReference type="EMBL" id="MCA9728196.1"/>
    </source>
</evidence>
<evidence type="ECO:0000259" key="15">
    <source>
        <dbReference type="Pfam" id="PF16363"/>
    </source>
</evidence>
<feature type="region of interest" description="Disordered" evidence="14">
    <location>
        <begin position="316"/>
        <end position="354"/>
    </location>
</feature>
<sequence length="354" mass="37889">MVTGGAGFIGSHLTEALVRRGETVRVLDNLSTGRAENLSEALPSGRVELIVGDVQDVDLLSRAMTGCDRVFHLAASVGVGVVTAHPLESMQNNVEGVQSLFGAVHRQPVAPKLIVFSSSEVYGKSVVVPLHEDTDFEIGPTEVFRWSYAAAKILSEYFALCEHARHGIEAVVVRCFNTSGPRQLPTYGMVIPRFFEQAIAGQPLTVYGDGRQTRCFSYVGDVVEGVIRLSDTAAAVGQVFNVGSDVETSVLDLARMIRQLTGSESEIRLTPYQEVFGSSFQEVRRRVPDLTKLETVTGFRPGTSLAELLDLTHAHYRSGAPGEGSHEAAAPNGNGHPTAVTSSLSAPPAAPRSS</sequence>
<dbReference type="PRINTS" id="PR01713">
    <property type="entry name" value="NUCEPIMERASE"/>
</dbReference>
<feature type="domain" description="NAD(P)-binding" evidence="15">
    <location>
        <begin position="1"/>
        <end position="310"/>
    </location>
</feature>
<organism evidence="16 17">
    <name type="scientific">Eiseniibacteriota bacterium</name>
    <dbReference type="NCBI Taxonomy" id="2212470"/>
    <lineage>
        <taxon>Bacteria</taxon>
        <taxon>Candidatus Eiseniibacteriota</taxon>
    </lineage>
</organism>
<accession>A0A956M1M9</accession>
<reference evidence="16" key="2">
    <citation type="journal article" date="2021" name="Microbiome">
        <title>Successional dynamics and alternative stable states in a saline activated sludge microbial community over 9 years.</title>
        <authorList>
            <person name="Wang Y."/>
            <person name="Ye J."/>
            <person name="Ju F."/>
            <person name="Liu L."/>
            <person name="Boyd J.A."/>
            <person name="Deng Y."/>
            <person name="Parks D.H."/>
            <person name="Jiang X."/>
            <person name="Yin X."/>
            <person name="Woodcroft B.J."/>
            <person name="Tyson G.W."/>
            <person name="Hugenholtz P."/>
            <person name="Polz M.F."/>
            <person name="Zhang T."/>
        </authorList>
    </citation>
    <scope>NUCLEOTIDE SEQUENCE</scope>
    <source>
        <strain evidence="16">HKST-UBA01</strain>
    </source>
</reference>
<dbReference type="InterPro" id="IPR044516">
    <property type="entry name" value="UXS-like"/>
</dbReference>
<protein>
    <recommendedName>
        <fullName evidence="5">UDP-glucuronate decarboxylase</fullName>
        <ecNumber evidence="5">4.1.1.35</ecNumber>
    </recommendedName>
</protein>
<evidence type="ECO:0000256" key="2">
    <source>
        <dbReference type="ARBA" id="ARBA00004447"/>
    </source>
</evidence>
<reference evidence="16" key="1">
    <citation type="submission" date="2020-04" db="EMBL/GenBank/DDBJ databases">
        <authorList>
            <person name="Zhang T."/>
        </authorList>
    </citation>
    <scope>NUCLEOTIDE SEQUENCE</scope>
    <source>
        <strain evidence="16">HKST-UBA01</strain>
    </source>
</reference>
<evidence type="ECO:0000256" key="4">
    <source>
        <dbReference type="ARBA" id="ARBA00007505"/>
    </source>
</evidence>
<dbReference type="InterPro" id="IPR036291">
    <property type="entry name" value="NAD(P)-bd_dom_sf"/>
</dbReference>
<evidence type="ECO:0000256" key="10">
    <source>
        <dbReference type="ARBA" id="ARBA00023027"/>
    </source>
</evidence>
<comment type="similarity">
    <text evidence="4">Belongs to the NAD(P)-dependent epimerase/dehydratase family. UDP-glucuronic acid decarboxylase subfamily.</text>
</comment>
<evidence type="ECO:0000256" key="11">
    <source>
        <dbReference type="ARBA" id="ARBA00023034"/>
    </source>
</evidence>
<dbReference type="GO" id="GO:0042732">
    <property type="term" value="P:D-xylose metabolic process"/>
    <property type="evidence" value="ECO:0007669"/>
    <property type="project" value="InterPro"/>
</dbReference>
<keyword evidence="11" id="KW-0333">Golgi apparatus</keyword>
<evidence type="ECO:0000256" key="8">
    <source>
        <dbReference type="ARBA" id="ARBA00022968"/>
    </source>
</evidence>
<dbReference type="GO" id="GO:0005737">
    <property type="term" value="C:cytoplasm"/>
    <property type="evidence" value="ECO:0007669"/>
    <property type="project" value="TreeGrafter"/>
</dbReference>
<evidence type="ECO:0000256" key="14">
    <source>
        <dbReference type="SAM" id="MobiDB-lite"/>
    </source>
</evidence>
<keyword evidence="13 16" id="KW-0456">Lyase</keyword>
<dbReference type="GO" id="GO:0048040">
    <property type="term" value="F:UDP-glucuronate decarboxylase activity"/>
    <property type="evidence" value="ECO:0007669"/>
    <property type="project" value="UniProtKB-EC"/>
</dbReference>
<evidence type="ECO:0000256" key="7">
    <source>
        <dbReference type="ARBA" id="ARBA00022793"/>
    </source>
</evidence>
<evidence type="ECO:0000256" key="6">
    <source>
        <dbReference type="ARBA" id="ARBA00022692"/>
    </source>
</evidence>
<comment type="subcellular location">
    <subcellularLocation>
        <location evidence="2">Golgi apparatus</location>
        <location evidence="2">Golgi stack membrane</location>
        <topology evidence="2">Single-pass type II membrane protein</topology>
    </subcellularLocation>
</comment>
<dbReference type="Proteomes" id="UP000697710">
    <property type="component" value="Unassembled WGS sequence"/>
</dbReference>
<keyword evidence="10" id="KW-0520">NAD</keyword>
<proteinExistence type="inferred from homology"/>
<evidence type="ECO:0000256" key="3">
    <source>
        <dbReference type="ARBA" id="ARBA00005100"/>
    </source>
</evidence>
<evidence type="ECO:0000256" key="13">
    <source>
        <dbReference type="ARBA" id="ARBA00023239"/>
    </source>
</evidence>
<keyword evidence="7" id="KW-0210">Decarboxylase</keyword>
<dbReference type="GO" id="GO:0070403">
    <property type="term" value="F:NAD+ binding"/>
    <property type="evidence" value="ECO:0007669"/>
    <property type="project" value="InterPro"/>
</dbReference>
<dbReference type="PANTHER" id="PTHR43078:SF6">
    <property type="entry name" value="UDP-GLUCURONIC ACID DECARBOXYLASE 1"/>
    <property type="match status" value="1"/>
</dbReference>
<evidence type="ECO:0000256" key="5">
    <source>
        <dbReference type="ARBA" id="ARBA00012290"/>
    </source>
</evidence>
<evidence type="ECO:0000256" key="1">
    <source>
        <dbReference type="ARBA" id="ARBA00001911"/>
    </source>
</evidence>
<feature type="compositionally biased region" description="Low complexity" evidence="14">
    <location>
        <begin position="337"/>
        <end position="354"/>
    </location>
</feature>
<evidence type="ECO:0000313" key="17">
    <source>
        <dbReference type="Proteomes" id="UP000697710"/>
    </source>
</evidence>
<comment type="cofactor">
    <cofactor evidence="1">
        <name>NAD(+)</name>
        <dbReference type="ChEBI" id="CHEBI:57540"/>
    </cofactor>
</comment>
<dbReference type="SUPFAM" id="SSF51735">
    <property type="entry name" value="NAD(P)-binding Rossmann-fold domains"/>
    <property type="match status" value="1"/>
</dbReference>
<dbReference type="Pfam" id="PF16363">
    <property type="entry name" value="GDP_Man_Dehyd"/>
    <property type="match status" value="1"/>
</dbReference>
<gene>
    <name evidence="16" type="ORF">KC729_10965</name>
</gene>
<keyword evidence="8" id="KW-0735">Signal-anchor</keyword>
<keyword evidence="12" id="KW-0472">Membrane</keyword>
<dbReference type="InterPro" id="IPR016040">
    <property type="entry name" value="NAD(P)-bd_dom"/>
</dbReference>
<comment type="pathway">
    <text evidence="3">Nucleotide-sugar biosynthesis; UDP-alpha-D-xylose biosynthesis; UDP-alpha-D-xylose from UDP-alpha-D-glucuronate: step 1/1.</text>
</comment>
<keyword evidence="6" id="KW-0812">Transmembrane</keyword>
<name>A0A956M1M9_UNCEI</name>
<keyword evidence="9" id="KW-1133">Transmembrane helix</keyword>
<comment type="caution">
    <text evidence="16">The sequence shown here is derived from an EMBL/GenBank/DDBJ whole genome shotgun (WGS) entry which is preliminary data.</text>
</comment>
<dbReference type="AlphaFoldDB" id="A0A956M1M9"/>
<dbReference type="PANTHER" id="PTHR43078">
    <property type="entry name" value="UDP-GLUCURONIC ACID DECARBOXYLASE-RELATED"/>
    <property type="match status" value="1"/>
</dbReference>
<dbReference type="EC" id="4.1.1.35" evidence="5"/>
<dbReference type="Gene3D" id="3.40.50.720">
    <property type="entry name" value="NAD(P)-binding Rossmann-like Domain"/>
    <property type="match status" value="1"/>
</dbReference>